<dbReference type="PANTHER" id="PTHR36181">
    <property type="entry name" value="INTRON-ENCODED ENDONUCLEASE AI3-RELATED"/>
    <property type="match status" value="1"/>
</dbReference>
<dbReference type="GO" id="GO:0004519">
    <property type="term" value="F:endonuclease activity"/>
    <property type="evidence" value="ECO:0007669"/>
    <property type="project" value="InterPro"/>
</dbReference>
<dbReference type="Pfam" id="PF00961">
    <property type="entry name" value="LAGLIDADG_1"/>
    <property type="match status" value="2"/>
</dbReference>
<evidence type="ECO:0000313" key="3">
    <source>
        <dbReference type="EMBL" id="AUN28276.1"/>
    </source>
</evidence>
<organism evidence="3">
    <name type="scientific">Malassezia yamatoensis</name>
    <dbReference type="NCBI Taxonomy" id="253288"/>
    <lineage>
        <taxon>Eukaryota</taxon>
        <taxon>Fungi</taxon>
        <taxon>Dikarya</taxon>
        <taxon>Basidiomycota</taxon>
        <taxon>Ustilaginomycotina</taxon>
        <taxon>Malasseziomycetes</taxon>
        <taxon>Malasseziales</taxon>
        <taxon>Malasseziaceae</taxon>
        <taxon>Malassezia</taxon>
    </lineage>
</organism>
<gene>
    <name evidence="3" type="primary">orf275</name>
</gene>
<dbReference type="GO" id="GO:0005739">
    <property type="term" value="C:mitochondrion"/>
    <property type="evidence" value="ECO:0007669"/>
    <property type="project" value="UniProtKB-ARBA"/>
</dbReference>
<dbReference type="InterPro" id="IPR027434">
    <property type="entry name" value="Homing_endonucl"/>
</dbReference>
<dbReference type="EMBL" id="KY911098">
    <property type="protein sequence ID" value="AUN28276.1"/>
    <property type="molecule type" value="Genomic_DNA"/>
</dbReference>
<protein>
    <recommendedName>
        <fullName evidence="2">Homing endonuclease LAGLIDADG domain-containing protein</fullName>
    </recommendedName>
</protein>
<name>A0A2I6QD16_9BASI</name>
<comment type="function">
    <text evidence="1">Mitochondrial DNA endonuclease involved in intron homing.</text>
</comment>
<dbReference type="SUPFAM" id="SSF55608">
    <property type="entry name" value="Homing endonucleases"/>
    <property type="match status" value="2"/>
</dbReference>
<sequence>MNKHTKFHFYNFQIVFSKYYPNIDTPNHKFLEWFIGFSEGNDCFAIKNYLNKDKHCSNFHFIITQSNKNIQTLYFIKNKLGFGKVIKQNKNISQYIIEDKQDICIIINLFNGNIVLPKTLLIYSKWIKFFNHSNNTNFYIKKHIILPQFNDYWISGFTDAQGYCKYSILKNPKFYRYQFIIILKGKENIPILIQIKKVLGGKVLSHSVNNIYKLVINGVNNITNVIKYFDQYQLITSKNKSYYLWKNIGEDILNKKHLISKYNKELKMKSQFFKK</sequence>
<dbReference type="InterPro" id="IPR004860">
    <property type="entry name" value="LAGLIDADG_dom"/>
</dbReference>
<dbReference type="Gene3D" id="3.10.28.10">
    <property type="entry name" value="Homing endonucleases"/>
    <property type="match status" value="2"/>
</dbReference>
<feature type="domain" description="Homing endonuclease LAGLIDADG" evidence="2">
    <location>
        <begin position="35"/>
        <end position="129"/>
    </location>
</feature>
<geneLocation type="mitochondrion" evidence="3"/>
<reference evidence="3" key="1">
    <citation type="submission" date="2017-04" db="EMBL/GenBank/DDBJ databases">
        <authorList>
            <person name="Afonso C.L."/>
            <person name="Miller P.J."/>
            <person name="Scott M.A."/>
            <person name="Spackman E."/>
            <person name="Goraichik I."/>
            <person name="Dimitrov K.M."/>
            <person name="Suarez D.L."/>
            <person name="Swayne D.E."/>
        </authorList>
    </citation>
    <scope>NUCLEOTIDE SEQUENCE</scope>
</reference>
<dbReference type="InterPro" id="IPR051289">
    <property type="entry name" value="LAGLIDADG_Endonuclease"/>
</dbReference>
<accession>A0A2I6QD16</accession>
<proteinExistence type="predicted"/>
<evidence type="ECO:0000259" key="2">
    <source>
        <dbReference type="Pfam" id="PF00961"/>
    </source>
</evidence>
<evidence type="ECO:0000256" key="1">
    <source>
        <dbReference type="ARBA" id="ARBA00002670"/>
    </source>
</evidence>
<keyword evidence="3" id="KW-0496">Mitochondrion</keyword>
<feature type="domain" description="Homing endonuclease LAGLIDADG" evidence="2">
    <location>
        <begin position="154"/>
        <end position="248"/>
    </location>
</feature>
<dbReference type="AlphaFoldDB" id="A0A2I6QD16"/>
<dbReference type="PANTHER" id="PTHR36181:SF4">
    <property type="entry name" value="LAGLIDADG ENDONUCLEASE"/>
    <property type="match status" value="1"/>
</dbReference>